<dbReference type="Gene3D" id="3.40.50.620">
    <property type="entry name" value="HUPs"/>
    <property type="match status" value="1"/>
</dbReference>
<dbReference type="OrthoDB" id="25129at2759"/>
<organism evidence="4">
    <name type="scientific">Ceratitis capitata</name>
    <name type="common">Mediterranean fruit fly</name>
    <name type="synonym">Tephritis capitata</name>
    <dbReference type="NCBI Taxonomy" id="7213"/>
    <lineage>
        <taxon>Eukaryota</taxon>
        <taxon>Metazoa</taxon>
        <taxon>Ecdysozoa</taxon>
        <taxon>Arthropoda</taxon>
        <taxon>Hexapoda</taxon>
        <taxon>Insecta</taxon>
        <taxon>Pterygota</taxon>
        <taxon>Neoptera</taxon>
        <taxon>Endopterygota</taxon>
        <taxon>Diptera</taxon>
        <taxon>Brachycera</taxon>
        <taxon>Muscomorpha</taxon>
        <taxon>Tephritoidea</taxon>
        <taxon>Tephritidae</taxon>
        <taxon>Ceratitis</taxon>
        <taxon>Ceratitis</taxon>
    </lineage>
</organism>
<dbReference type="CTD" id="348180"/>
<dbReference type="AlphaFoldDB" id="W8BUL7"/>
<dbReference type="KEGG" id="ccat:101449575"/>
<dbReference type="HAMAP" id="MF_03054">
    <property type="entry name" value="CTU2"/>
    <property type="match status" value="1"/>
</dbReference>
<dbReference type="InterPro" id="IPR014729">
    <property type="entry name" value="Rossmann-like_a/b/a_fold"/>
</dbReference>
<evidence type="ECO:0000256" key="1">
    <source>
        <dbReference type="ARBA" id="ARBA00022490"/>
    </source>
</evidence>
<comment type="similarity">
    <text evidence="3">Belongs to the CTU2/NCS2 family.</text>
</comment>
<gene>
    <name evidence="4" type="primary">CTU2</name>
</gene>
<dbReference type="SUPFAM" id="SSF52402">
    <property type="entry name" value="Adenine nucleotide alpha hydrolases-like"/>
    <property type="match status" value="1"/>
</dbReference>
<dbReference type="PANTHER" id="PTHR20882">
    <property type="entry name" value="CYTOPLASMIC TRNA 2-THIOLATION PROTEIN 2"/>
    <property type="match status" value="1"/>
</dbReference>
<dbReference type="GO" id="GO:0016779">
    <property type="term" value="F:nucleotidyltransferase activity"/>
    <property type="evidence" value="ECO:0007669"/>
    <property type="project" value="UniProtKB-UniRule"/>
</dbReference>
<dbReference type="InterPro" id="IPR019407">
    <property type="entry name" value="CTU2"/>
</dbReference>
<proteinExistence type="evidence at transcript level"/>
<reference evidence="4" key="2">
    <citation type="journal article" date="2014" name="BMC Genomics">
        <title>A genomic perspective to assessing quality of mass-reared SIT flies used in Mediterranean fruit fly (Ceratitis capitata) eradication in California.</title>
        <authorList>
            <person name="Calla B."/>
            <person name="Hall B."/>
            <person name="Hou S."/>
            <person name="Geib S.M."/>
        </authorList>
    </citation>
    <scope>NUCLEOTIDE SEQUENCE</scope>
</reference>
<dbReference type="GeneID" id="101449575"/>
<name>W8BUL7_CERCA</name>
<dbReference type="GO" id="GO:0000049">
    <property type="term" value="F:tRNA binding"/>
    <property type="evidence" value="ECO:0007669"/>
    <property type="project" value="InterPro"/>
</dbReference>
<evidence type="ECO:0000256" key="3">
    <source>
        <dbReference type="HAMAP-Rule" id="MF_03054"/>
    </source>
</evidence>
<protein>
    <recommendedName>
        <fullName evidence="3">Cytoplasmic tRNA 2-thiolation protein 2</fullName>
    </recommendedName>
</protein>
<keyword evidence="2 3" id="KW-0819">tRNA processing</keyword>
<comment type="function">
    <text evidence="3">Plays a central role in 2-thiolation of mcm(5)S(2)U at tRNA wobble positions of tRNA(Lys), tRNA(Glu) and tRNA(Gln). May act by forming a heterodimer with NCS6/CTU1 that ligates sulfur from thiocarboxylated URM1 onto the uridine of tRNAs at wobble position.</text>
</comment>
<keyword evidence="1 3" id="KW-0963">Cytoplasm</keyword>
<dbReference type="Pfam" id="PF10288">
    <property type="entry name" value="CTU2"/>
    <property type="match status" value="1"/>
</dbReference>
<dbReference type="EMBL" id="GAMC01003658">
    <property type="protein sequence ID" value="JAC02898.1"/>
    <property type="molecule type" value="mRNA"/>
</dbReference>
<evidence type="ECO:0000313" key="4">
    <source>
        <dbReference type="EMBL" id="JAC02898.1"/>
    </source>
</evidence>
<dbReference type="GO" id="GO:0016783">
    <property type="term" value="F:sulfurtransferase activity"/>
    <property type="evidence" value="ECO:0007669"/>
    <property type="project" value="TreeGrafter"/>
</dbReference>
<comment type="subcellular location">
    <subcellularLocation>
        <location evidence="3">Cytoplasm</location>
    </subcellularLocation>
</comment>
<dbReference type="GO" id="GO:0032447">
    <property type="term" value="P:protein urmylation"/>
    <property type="evidence" value="ECO:0007669"/>
    <property type="project" value="UniProtKB-UniRule"/>
</dbReference>
<comment type="pathway">
    <text evidence="3">tRNA modification; 5-methoxycarbonylmethyl-2-thiouridine-tRNA biosynthesis.</text>
</comment>
<sequence length="427" mass="48144">MCSVGDDESVDDVMINEAGEDQFSEPIRSGACHKCGQNGELYKLVFREAECKSCFLNYVNHKFRATVGSSKAVPRDAEVLVVYDGSAESVVLLDMLKTAKSGSNFKKLHCHFKVIIVDDYELRNKALNALDYETYLQEMKDTMLSDSKTECYITNLRSDPHQMPYNIKDIDHYLARKLDDENMFSIMYSNIRTSTNRKEFIKIYLKKLLASMAQHLKCNYVFIPTININIAADFLSSIALGRGSSVGLDVGFVDDRLENGIRIMRPIKDLSVPEVNLYLRACNLKSCKQYNESSPGTADSIQGITESFIKNLQKNFTSTVSTIIRTGNKIAYNNFSNIHDKTDVVNQDENTISCEICCSLLSGESKTISAVEFSRFVSERGTKSSITDSDDKIKELSSFTQKRKENICHSCKNMLRDKDILPFIGNV</sequence>
<dbReference type="GO" id="GO:0005829">
    <property type="term" value="C:cytosol"/>
    <property type="evidence" value="ECO:0007669"/>
    <property type="project" value="TreeGrafter"/>
</dbReference>
<dbReference type="UniPathway" id="UPA00988"/>
<accession>W8BUL7</accession>
<evidence type="ECO:0000256" key="2">
    <source>
        <dbReference type="ARBA" id="ARBA00022694"/>
    </source>
</evidence>
<reference evidence="4" key="1">
    <citation type="submission" date="2013-07" db="EMBL/GenBank/DDBJ databases">
        <authorList>
            <person name="Geib S."/>
        </authorList>
    </citation>
    <scope>NUCLEOTIDE SEQUENCE</scope>
</reference>
<dbReference type="GO" id="GO:0002143">
    <property type="term" value="P:tRNA wobble position uridine thiolation"/>
    <property type="evidence" value="ECO:0007669"/>
    <property type="project" value="TreeGrafter"/>
</dbReference>
<dbReference type="PANTHER" id="PTHR20882:SF14">
    <property type="entry name" value="CYTOPLASMIC TRNA 2-THIOLATION PROTEIN 2"/>
    <property type="match status" value="1"/>
</dbReference>